<gene>
    <name evidence="1" type="ORF">BECKUNK1418H_GA0071006_104310</name>
</gene>
<dbReference type="EMBL" id="CAADGD010000043">
    <property type="protein sequence ID" value="VFK70924.1"/>
    <property type="molecule type" value="Genomic_DNA"/>
</dbReference>
<name>A0A451AXZ4_9GAMM</name>
<sequence length="75" mass="8970">MGHLFTPLSRKSSTKRSRNIKDNICHWIPAYQGNDGRVVDENLWFRLCRVRYWKNKNSEKLYLEMKGPFNLGAKR</sequence>
<organism evidence="1">
    <name type="scientific">Candidatus Kentrum sp. UNK</name>
    <dbReference type="NCBI Taxonomy" id="2126344"/>
    <lineage>
        <taxon>Bacteria</taxon>
        <taxon>Pseudomonadati</taxon>
        <taxon>Pseudomonadota</taxon>
        <taxon>Gammaproteobacteria</taxon>
        <taxon>Candidatus Kentrum</taxon>
    </lineage>
</organism>
<reference evidence="1" key="1">
    <citation type="submission" date="2019-02" db="EMBL/GenBank/DDBJ databases">
        <authorList>
            <person name="Gruber-Vodicka R. H."/>
            <person name="Seah K. B. B."/>
        </authorList>
    </citation>
    <scope>NUCLEOTIDE SEQUENCE</scope>
    <source>
        <strain evidence="1">BECK_BY19</strain>
    </source>
</reference>
<evidence type="ECO:0000313" key="1">
    <source>
        <dbReference type="EMBL" id="VFK70924.1"/>
    </source>
</evidence>
<dbReference type="AlphaFoldDB" id="A0A451AXZ4"/>
<protein>
    <submittedName>
        <fullName evidence="1">Uncharacterized protein</fullName>
    </submittedName>
</protein>
<accession>A0A451AXZ4</accession>
<proteinExistence type="predicted"/>